<dbReference type="STRING" id="1121421.SAMN02745123_03901"/>
<feature type="transmembrane region" description="Helical" evidence="1">
    <location>
        <begin position="17"/>
        <end position="36"/>
    </location>
</feature>
<dbReference type="EMBL" id="FRAR01000039">
    <property type="protein sequence ID" value="SHL01026.1"/>
    <property type="molecule type" value="Genomic_DNA"/>
</dbReference>
<feature type="domain" description="GGDEF" evidence="2">
    <location>
        <begin position="207"/>
        <end position="336"/>
    </location>
</feature>
<dbReference type="FunFam" id="3.30.70.270:FF:000001">
    <property type="entry name" value="Diguanylate cyclase domain protein"/>
    <property type="match status" value="1"/>
</dbReference>
<name>A0A1M6X533_9FIRM</name>
<proteinExistence type="predicted"/>
<dbReference type="SUPFAM" id="SSF55073">
    <property type="entry name" value="Nucleotide cyclase"/>
    <property type="match status" value="1"/>
</dbReference>
<dbReference type="InterPro" id="IPR029787">
    <property type="entry name" value="Nucleotide_cyclase"/>
</dbReference>
<evidence type="ECO:0000313" key="4">
    <source>
        <dbReference type="Proteomes" id="UP000183997"/>
    </source>
</evidence>
<evidence type="ECO:0000313" key="3">
    <source>
        <dbReference type="EMBL" id="SHL01026.1"/>
    </source>
</evidence>
<protein>
    <submittedName>
        <fullName evidence="3">Diguanylate cyclase (GGDEF) domain-containing protein</fullName>
    </submittedName>
</protein>
<reference evidence="4" key="1">
    <citation type="submission" date="2016-11" db="EMBL/GenBank/DDBJ databases">
        <authorList>
            <person name="Varghese N."/>
            <person name="Submissions S."/>
        </authorList>
    </citation>
    <scope>NUCLEOTIDE SEQUENCE [LARGE SCALE GENOMIC DNA]</scope>
    <source>
        <strain evidence="4">DSM 10349</strain>
    </source>
</reference>
<evidence type="ECO:0000256" key="1">
    <source>
        <dbReference type="SAM" id="Phobius"/>
    </source>
</evidence>
<dbReference type="GO" id="GO:0005886">
    <property type="term" value="C:plasma membrane"/>
    <property type="evidence" value="ECO:0007669"/>
    <property type="project" value="TreeGrafter"/>
</dbReference>
<keyword evidence="4" id="KW-1185">Reference proteome</keyword>
<dbReference type="InterPro" id="IPR043128">
    <property type="entry name" value="Rev_trsase/Diguanyl_cyclase"/>
</dbReference>
<dbReference type="Proteomes" id="UP000183997">
    <property type="component" value="Unassembled WGS sequence"/>
</dbReference>
<sequence>MHYDQDVLNRNKQLDKIIGSFRITIALFIIFVELYLGHRTPLAMGGYLALFIYSTLWLLLQTRHCEPQIGFCGYFHLLIDFLLMGSFTLLNSTNTYSYHDGLYIILVLIYLVRFGKRVAITFSLLISAVIVYICLCRHFEHNLTHYVLLGTLFAIVFFVGNILDLEKNLRERLKFLSSHDELTGVYNFRYFKEQLDQELARSERHQHPLSLAIFDIDDFKKYNDSFGHDAGNIVLAEVASLLKEQLRQGDLLARFGGEEFVLLMPETNKKGAFVAVERIRQSIAGHNFPHRQITVSVGIATFPEETQNSQELFQRADQYLYQAKACGKNCCQYNRE</sequence>
<organism evidence="3 4">
    <name type="scientific">Desulforamulus aeronauticus DSM 10349</name>
    <dbReference type="NCBI Taxonomy" id="1121421"/>
    <lineage>
        <taxon>Bacteria</taxon>
        <taxon>Bacillati</taxon>
        <taxon>Bacillota</taxon>
        <taxon>Clostridia</taxon>
        <taxon>Eubacteriales</taxon>
        <taxon>Peptococcaceae</taxon>
        <taxon>Desulforamulus</taxon>
    </lineage>
</organism>
<dbReference type="PANTHER" id="PTHR45138">
    <property type="entry name" value="REGULATORY COMPONENTS OF SENSORY TRANSDUCTION SYSTEM"/>
    <property type="match status" value="1"/>
</dbReference>
<feature type="transmembrane region" description="Helical" evidence="1">
    <location>
        <begin position="119"/>
        <end position="140"/>
    </location>
</feature>
<dbReference type="NCBIfam" id="TIGR00254">
    <property type="entry name" value="GGDEF"/>
    <property type="match status" value="1"/>
</dbReference>
<dbReference type="InterPro" id="IPR050469">
    <property type="entry name" value="Diguanylate_Cyclase"/>
</dbReference>
<gene>
    <name evidence="3" type="ORF">SAMN02745123_03901</name>
</gene>
<dbReference type="InterPro" id="IPR000160">
    <property type="entry name" value="GGDEF_dom"/>
</dbReference>
<dbReference type="AlphaFoldDB" id="A0A1M6X533"/>
<dbReference type="GO" id="GO:0052621">
    <property type="term" value="F:diguanylate cyclase activity"/>
    <property type="evidence" value="ECO:0007669"/>
    <property type="project" value="TreeGrafter"/>
</dbReference>
<feature type="transmembrane region" description="Helical" evidence="1">
    <location>
        <begin position="146"/>
        <end position="165"/>
    </location>
</feature>
<dbReference type="RefSeq" id="WP_072917638.1">
    <property type="nucleotide sequence ID" value="NZ_FRAR01000039.1"/>
</dbReference>
<dbReference type="Gene3D" id="3.30.70.270">
    <property type="match status" value="1"/>
</dbReference>
<dbReference type="SMART" id="SM00267">
    <property type="entry name" value="GGDEF"/>
    <property type="match status" value="1"/>
</dbReference>
<dbReference type="CDD" id="cd01949">
    <property type="entry name" value="GGDEF"/>
    <property type="match status" value="1"/>
</dbReference>
<accession>A0A1M6X533</accession>
<dbReference type="Pfam" id="PF00990">
    <property type="entry name" value="GGDEF"/>
    <property type="match status" value="1"/>
</dbReference>
<feature type="transmembrane region" description="Helical" evidence="1">
    <location>
        <begin position="42"/>
        <end position="60"/>
    </location>
</feature>
<feature type="transmembrane region" description="Helical" evidence="1">
    <location>
        <begin position="72"/>
        <end position="90"/>
    </location>
</feature>
<dbReference type="PANTHER" id="PTHR45138:SF9">
    <property type="entry name" value="DIGUANYLATE CYCLASE DGCM-RELATED"/>
    <property type="match status" value="1"/>
</dbReference>
<keyword evidence="1" id="KW-0812">Transmembrane</keyword>
<dbReference type="PROSITE" id="PS50887">
    <property type="entry name" value="GGDEF"/>
    <property type="match status" value="1"/>
</dbReference>
<evidence type="ECO:0000259" key="2">
    <source>
        <dbReference type="PROSITE" id="PS50887"/>
    </source>
</evidence>
<dbReference type="GO" id="GO:1902201">
    <property type="term" value="P:negative regulation of bacterial-type flagellum-dependent cell motility"/>
    <property type="evidence" value="ECO:0007669"/>
    <property type="project" value="TreeGrafter"/>
</dbReference>
<dbReference type="GO" id="GO:0043709">
    <property type="term" value="P:cell adhesion involved in single-species biofilm formation"/>
    <property type="evidence" value="ECO:0007669"/>
    <property type="project" value="TreeGrafter"/>
</dbReference>
<keyword evidence="1" id="KW-0472">Membrane</keyword>
<keyword evidence="1" id="KW-1133">Transmembrane helix</keyword>